<gene>
    <name evidence="1" type="ORF">GCM10011365_14430</name>
</gene>
<dbReference type="Proteomes" id="UP000605253">
    <property type="component" value="Unassembled WGS sequence"/>
</dbReference>
<evidence type="ECO:0000313" key="1">
    <source>
        <dbReference type="EMBL" id="GGF94264.1"/>
    </source>
</evidence>
<protein>
    <submittedName>
        <fullName evidence="1">Uncharacterized protein</fullName>
    </submittedName>
</protein>
<accession>A0A917CPA6</accession>
<proteinExistence type="predicted"/>
<comment type="caution">
    <text evidence="1">The sequence shown here is derived from an EMBL/GenBank/DDBJ whole genome shotgun (WGS) entry which is preliminary data.</text>
</comment>
<dbReference type="EMBL" id="BMEO01000005">
    <property type="protein sequence ID" value="GGF94264.1"/>
    <property type="molecule type" value="Genomic_DNA"/>
</dbReference>
<sequence>MYRDDCVDKVRLLGKTPGLSAVTRRQLHNVCAWQVVDVSDGFCELSVGAVAVAAKTQISPIRVRHEPLSGN</sequence>
<keyword evidence="2" id="KW-1185">Reference proteome</keyword>
<dbReference type="AlphaFoldDB" id="A0A917CPA6"/>
<reference evidence="1" key="2">
    <citation type="submission" date="2020-09" db="EMBL/GenBank/DDBJ databases">
        <authorList>
            <person name="Sun Q."/>
            <person name="Zhou Y."/>
        </authorList>
    </citation>
    <scope>NUCLEOTIDE SEQUENCE</scope>
    <source>
        <strain evidence="1">CGMCC 1.12181</strain>
    </source>
</reference>
<name>A0A917CPA6_9GAMM</name>
<reference evidence="1" key="1">
    <citation type="journal article" date="2014" name="Int. J. Syst. Evol. Microbiol.">
        <title>Complete genome sequence of Corynebacterium casei LMG S-19264T (=DSM 44701T), isolated from a smear-ripened cheese.</title>
        <authorList>
            <consortium name="US DOE Joint Genome Institute (JGI-PGF)"/>
            <person name="Walter F."/>
            <person name="Albersmeier A."/>
            <person name="Kalinowski J."/>
            <person name="Ruckert C."/>
        </authorList>
    </citation>
    <scope>NUCLEOTIDE SEQUENCE</scope>
    <source>
        <strain evidence="1">CGMCC 1.12181</strain>
    </source>
</reference>
<organism evidence="1 2">
    <name type="scientific">Marinicella pacifica</name>
    <dbReference type="NCBI Taxonomy" id="1171543"/>
    <lineage>
        <taxon>Bacteria</taxon>
        <taxon>Pseudomonadati</taxon>
        <taxon>Pseudomonadota</taxon>
        <taxon>Gammaproteobacteria</taxon>
        <taxon>Lysobacterales</taxon>
        <taxon>Marinicellaceae</taxon>
        <taxon>Marinicella</taxon>
    </lineage>
</organism>
<evidence type="ECO:0000313" key="2">
    <source>
        <dbReference type="Proteomes" id="UP000605253"/>
    </source>
</evidence>